<dbReference type="EMBL" id="JBHSMI010000012">
    <property type="protein sequence ID" value="MFC5402322.1"/>
    <property type="molecule type" value="Genomic_DNA"/>
</dbReference>
<dbReference type="RefSeq" id="WP_378130668.1">
    <property type="nucleotide sequence ID" value="NZ_JBHSMI010000012.1"/>
</dbReference>
<name>A0ABW0HTF7_9BACL</name>
<reference evidence="2" key="1">
    <citation type="journal article" date="2019" name="Int. J. Syst. Evol. Microbiol.">
        <title>The Global Catalogue of Microorganisms (GCM) 10K type strain sequencing project: providing services to taxonomists for standard genome sequencing and annotation.</title>
        <authorList>
            <consortium name="The Broad Institute Genomics Platform"/>
            <consortium name="The Broad Institute Genome Sequencing Center for Infectious Disease"/>
            <person name="Wu L."/>
            <person name="Ma J."/>
        </authorList>
    </citation>
    <scope>NUCLEOTIDE SEQUENCE [LARGE SCALE GENOMIC DNA]</scope>
    <source>
        <strain evidence="2">CGMCC 1.18575</strain>
    </source>
</reference>
<proteinExistence type="predicted"/>
<accession>A0ABW0HTF7</accession>
<keyword evidence="2" id="KW-1185">Reference proteome</keyword>
<dbReference type="Proteomes" id="UP001596113">
    <property type="component" value="Unassembled WGS sequence"/>
</dbReference>
<gene>
    <name evidence="1" type="ORF">ACFPOF_06195</name>
</gene>
<comment type="caution">
    <text evidence="1">The sequence shown here is derived from an EMBL/GenBank/DDBJ whole genome shotgun (WGS) entry which is preliminary data.</text>
</comment>
<protein>
    <submittedName>
        <fullName evidence="1">Uncharacterized protein</fullName>
    </submittedName>
</protein>
<sequence>MLSVKNLYIKSWLLAEEEIEAELSGSELQWKRMGRQFFFAVTPETYEKVLDAIRPLNNRNGSMIHESDIDYVNSSPEEIDQQIEALYEEIGIEAVTIEKDGVPA</sequence>
<evidence type="ECO:0000313" key="2">
    <source>
        <dbReference type="Proteomes" id="UP001596113"/>
    </source>
</evidence>
<organism evidence="1 2">
    <name type="scientific">Cohnella soli</name>
    <dbReference type="NCBI Taxonomy" id="425005"/>
    <lineage>
        <taxon>Bacteria</taxon>
        <taxon>Bacillati</taxon>
        <taxon>Bacillota</taxon>
        <taxon>Bacilli</taxon>
        <taxon>Bacillales</taxon>
        <taxon>Paenibacillaceae</taxon>
        <taxon>Cohnella</taxon>
    </lineage>
</organism>
<evidence type="ECO:0000313" key="1">
    <source>
        <dbReference type="EMBL" id="MFC5402322.1"/>
    </source>
</evidence>